<sequence length="144" mass="16488">MTLFSDQANVTETSGFLWCSTWDIERRESFPTLFTCSSGLDNSNCDLATSAYLGGKHLLVLPRLVTHYDDVKRVQALIPVALGGTASWIQDHGRYPIPEDMYALLPAALGMRDWDIGRRLLGKRFESVGARYSRWRRKYRSTYY</sequence>
<evidence type="ECO:0000313" key="2">
    <source>
        <dbReference type="Proteomes" id="UP000218334"/>
    </source>
</evidence>
<name>A0A2H3BG87_9AGAR</name>
<protein>
    <submittedName>
        <fullName evidence="1">Uncharacterized protein</fullName>
    </submittedName>
</protein>
<dbReference type="Proteomes" id="UP000218334">
    <property type="component" value="Unassembled WGS sequence"/>
</dbReference>
<keyword evidence="2" id="KW-1185">Reference proteome</keyword>
<proteinExistence type="predicted"/>
<gene>
    <name evidence="1" type="ORF">ARMSODRAFT_1004009</name>
</gene>
<reference evidence="2" key="1">
    <citation type="journal article" date="2017" name="Nat. Ecol. Evol.">
        <title>Genome expansion and lineage-specific genetic innovations in the forest pathogenic fungi Armillaria.</title>
        <authorList>
            <person name="Sipos G."/>
            <person name="Prasanna A.N."/>
            <person name="Walter M.C."/>
            <person name="O'Connor E."/>
            <person name="Balint B."/>
            <person name="Krizsan K."/>
            <person name="Kiss B."/>
            <person name="Hess J."/>
            <person name="Varga T."/>
            <person name="Slot J."/>
            <person name="Riley R."/>
            <person name="Boka B."/>
            <person name="Rigling D."/>
            <person name="Barry K."/>
            <person name="Lee J."/>
            <person name="Mihaltcheva S."/>
            <person name="LaButti K."/>
            <person name="Lipzen A."/>
            <person name="Waldron R."/>
            <person name="Moloney N.M."/>
            <person name="Sperisen C."/>
            <person name="Kredics L."/>
            <person name="Vagvoelgyi C."/>
            <person name="Patrignani A."/>
            <person name="Fitzpatrick D."/>
            <person name="Nagy I."/>
            <person name="Doyle S."/>
            <person name="Anderson J.B."/>
            <person name="Grigoriev I.V."/>
            <person name="Gueldener U."/>
            <person name="Muensterkoetter M."/>
            <person name="Nagy L.G."/>
        </authorList>
    </citation>
    <scope>NUCLEOTIDE SEQUENCE [LARGE SCALE GENOMIC DNA]</scope>
    <source>
        <strain evidence="2">28-4</strain>
    </source>
</reference>
<dbReference type="AlphaFoldDB" id="A0A2H3BG87"/>
<accession>A0A2H3BG87</accession>
<evidence type="ECO:0000313" key="1">
    <source>
        <dbReference type="EMBL" id="PBK69859.1"/>
    </source>
</evidence>
<organism evidence="1 2">
    <name type="scientific">Armillaria solidipes</name>
    <dbReference type="NCBI Taxonomy" id="1076256"/>
    <lineage>
        <taxon>Eukaryota</taxon>
        <taxon>Fungi</taxon>
        <taxon>Dikarya</taxon>
        <taxon>Basidiomycota</taxon>
        <taxon>Agaricomycotina</taxon>
        <taxon>Agaricomycetes</taxon>
        <taxon>Agaricomycetidae</taxon>
        <taxon>Agaricales</taxon>
        <taxon>Marasmiineae</taxon>
        <taxon>Physalacriaceae</taxon>
        <taxon>Armillaria</taxon>
    </lineage>
</organism>
<dbReference type="EMBL" id="KZ293428">
    <property type="protein sequence ID" value="PBK69859.1"/>
    <property type="molecule type" value="Genomic_DNA"/>
</dbReference>